<name>A0A1I6FIZ0_9PSEU</name>
<gene>
    <name evidence="4" type="ORF">SAMN04488564_12315</name>
</gene>
<keyword evidence="5" id="KW-1185">Reference proteome</keyword>
<keyword evidence="2" id="KW-0812">Transmembrane</keyword>
<dbReference type="EMBL" id="FOYL01000023">
    <property type="protein sequence ID" value="SFR29900.1"/>
    <property type="molecule type" value="Genomic_DNA"/>
</dbReference>
<feature type="region of interest" description="Disordered" evidence="1">
    <location>
        <begin position="114"/>
        <end position="145"/>
    </location>
</feature>
<evidence type="ECO:0000256" key="3">
    <source>
        <dbReference type="SAM" id="SignalP"/>
    </source>
</evidence>
<accession>A0A1I6FIZ0</accession>
<dbReference type="OrthoDB" id="3701118at2"/>
<dbReference type="STRING" id="84724.SAMN04488564_12315"/>
<protein>
    <recommendedName>
        <fullName evidence="6">LPXTG-motif cell wall anchor domain-containing protein</fullName>
    </recommendedName>
</protein>
<keyword evidence="2" id="KW-1133">Transmembrane helix</keyword>
<evidence type="ECO:0000256" key="2">
    <source>
        <dbReference type="SAM" id="Phobius"/>
    </source>
</evidence>
<dbReference type="RefSeq" id="WP_093606281.1">
    <property type="nucleotide sequence ID" value="NZ_FOYL01000023.1"/>
</dbReference>
<dbReference type="Proteomes" id="UP000198583">
    <property type="component" value="Unassembled WGS sequence"/>
</dbReference>
<reference evidence="5" key="1">
    <citation type="submission" date="2016-10" db="EMBL/GenBank/DDBJ databases">
        <authorList>
            <person name="Varghese N."/>
            <person name="Submissions S."/>
        </authorList>
    </citation>
    <scope>NUCLEOTIDE SEQUENCE [LARGE SCALE GENOMIC DNA]</scope>
    <source>
        <strain evidence="5">DSM 44232</strain>
    </source>
</reference>
<evidence type="ECO:0000313" key="5">
    <source>
        <dbReference type="Proteomes" id="UP000198583"/>
    </source>
</evidence>
<proteinExistence type="predicted"/>
<evidence type="ECO:0000256" key="1">
    <source>
        <dbReference type="SAM" id="MobiDB-lite"/>
    </source>
</evidence>
<evidence type="ECO:0008006" key="6">
    <source>
        <dbReference type="Google" id="ProtNLM"/>
    </source>
</evidence>
<feature type="signal peptide" evidence="3">
    <location>
        <begin position="1"/>
        <end position="22"/>
    </location>
</feature>
<feature type="transmembrane region" description="Helical" evidence="2">
    <location>
        <begin position="172"/>
        <end position="192"/>
    </location>
</feature>
<keyword evidence="3" id="KW-0732">Signal</keyword>
<keyword evidence="2" id="KW-0472">Membrane</keyword>
<sequence>MCAGAAALVALSVLGAPGTAVAHSSSISGTCAAGRTTLSVQITSYPGENQVLVSDNGATVAGTSFGPDFRLRRDFDGTADHSFTVTVTAADDPSGTHGWSFVKKLNVARCATATPPAKPVAPQSTTVPPTTTTVTTSSPAPVSSTVPSETEVISVLIGREEPLPSSDGVSPLWTLLACLMLLGTGVVTFVIVRRRKLQ</sequence>
<evidence type="ECO:0000313" key="4">
    <source>
        <dbReference type="EMBL" id="SFR29900.1"/>
    </source>
</evidence>
<organism evidence="4 5">
    <name type="scientific">Lentzea waywayandensis</name>
    <dbReference type="NCBI Taxonomy" id="84724"/>
    <lineage>
        <taxon>Bacteria</taxon>
        <taxon>Bacillati</taxon>
        <taxon>Actinomycetota</taxon>
        <taxon>Actinomycetes</taxon>
        <taxon>Pseudonocardiales</taxon>
        <taxon>Pseudonocardiaceae</taxon>
        <taxon>Lentzea</taxon>
    </lineage>
</organism>
<dbReference type="AlphaFoldDB" id="A0A1I6FIZ0"/>
<feature type="chain" id="PRO_5011595966" description="LPXTG-motif cell wall anchor domain-containing protein" evidence="3">
    <location>
        <begin position="23"/>
        <end position="198"/>
    </location>
</feature>